<sequence length="263" mass="29830">MASNAEGGRRFARRDQLLRIQSEVQKRWEEQKVFEANPGSNPPEPGEKFFGNFPYPYMNGMLHLGHAFTVSKLEFAAAYHRLRGCNVLLPFAFHCTGMPIKASADKLAREVQQFGNPPVFPCTEEDSTTESVDESKAEDGNAVAPDKFKSKRSKAAAKSGGDKSQWEIMRSFGLSDSEIAEFQDPYHWLTYFPPLAKEDLKAFGLGCDWRRSFITTDMNPFYDSFVRWQMRKLKGMGKIVKDLRYTIYSPLDGQPCAVLEIIS</sequence>
<evidence type="ECO:0000256" key="1">
    <source>
        <dbReference type="ARBA" id="ARBA00005594"/>
    </source>
</evidence>
<gene>
    <name evidence="12" type="primary">LOC103698470</name>
</gene>
<dbReference type="InterPro" id="IPR002300">
    <property type="entry name" value="aa-tRNA-synth_Ia"/>
</dbReference>
<evidence type="ECO:0000256" key="9">
    <source>
        <dbReference type="SAM" id="MobiDB-lite"/>
    </source>
</evidence>
<dbReference type="InterPro" id="IPR014729">
    <property type="entry name" value="Rossmann-like_a/b/a_fold"/>
</dbReference>
<dbReference type="Gene3D" id="3.40.50.620">
    <property type="entry name" value="HUPs"/>
    <property type="match status" value="1"/>
</dbReference>
<evidence type="ECO:0000256" key="6">
    <source>
        <dbReference type="ARBA" id="ARBA00022917"/>
    </source>
</evidence>
<protein>
    <recommendedName>
        <fullName evidence="2">leucine--tRNA ligase</fullName>
        <ecNumber evidence="2">6.1.1.4</ecNumber>
    </recommendedName>
    <alternativeName>
        <fullName evidence="8">Leucyl-tRNA synthetase</fullName>
    </alternativeName>
</protein>
<keyword evidence="6" id="KW-0648">Protein biosynthesis</keyword>
<dbReference type="EC" id="6.1.1.4" evidence="2"/>
<dbReference type="Pfam" id="PF00133">
    <property type="entry name" value="tRNA-synt_1"/>
    <property type="match status" value="1"/>
</dbReference>
<reference evidence="12" key="2">
    <citation type="submission" date="2025-08" db="UniProtKB">
        <authorList>
            <consortium name="RefSeq"/>
        </authorList>
    </citation>
    <scope>IDENTIFICATION</scope>
    <source>
        <tissue evidence="12">Young leaves</tissue>
    </source>
</reference>
<dbReference type="GO" id="GO:0006429">
    <property type="term" value="P:leucyl-tRNA aminoacylation"/>
    <property type="evidence" value="ECO:0007669"/>
    <property type="project" value="InterPro"/>
</dbReference>
<dbReference type="SUPFAM" id="SSF52374">
    <property type="entry name" value="Nucleotidylyl transferase"/>
    <property type="match status" value="1"/>
</dbReference>
<evidence type="ECO:0000313" key="12">
    <source>
        <dbReference type="RefSeq" id="XP_017696398.2"/>
    </source>
</evidence>
<dbReference type="GO" id="GO:0048608">
    <property type="term" value="P:reproductive structure development"/>
    <property type="evidence" value="ECO:0007669"/>
    <property type="project" value="UniProtKB-ARBA"/>
</dbReference>
<dbReference type="InterPro" id="IPR001412">
    <property type="entry name" value="aa-tRNA-synth_I_CS"/>
</dbReference>
<keyword evidence="7" id="KW-0030">Aminoacyl-tRNA synthetase</keyword>
<dbReference type="AlphaFoldDB" id="A0A8B7MSM4"/>
<dbReference type="GO" id="GO:0004823">
    <property type="term" value="F:leucine-tRNA ligase activity"/>
    <property type="evidence" value="ECO:0007669"/>
    <property type="project" value="UniProtKB-EC"/>
</dbReference>
<dbReference type="PANTHER" id="PTHR45794:SF1">
    <property type="entry name" value="LEUCINE--TRNA LIGASE, CYTOPLASMIC"/>
    <property type="match status" value="1"/>
</dbReference>
<dbReference type="PANTHER" id="PTHR45794">
    <property type="entry name" value="LEUCYL-TRNA SYNTHETASE"/>
    <property type="match status" value="1"/>
</dbReference>
<evidence type="ECO:0000256" key="3">
    <source>
        <dbReference type="ARBA" id="ARBA00022598"/>
    </source>
</evidence>
<dbReference type="GO" id="GO:0009791">
    <property type="term" value="P:post-embryonic development"/>
    <property type="evidence" value="ECO:0007669"/>
    <property type="project" value="UniProtKB-ARBA"/>
</dbReference>
<evidence type="ECO:0000256" key="8">
    <source>
        <dbReference type="ARBA" id="ARBA00030520"/>
    </source>
</evidence>
<evidence type="ECO:0000256" key="5">
    <source>
        <dbReference type="ARBA" id="ARBA00022840"/>
    </source>
</evidence>
<comment type="similarity">
    <text evidence="1">Belongs to the class-I aminoacyl-tRNA synthetase family.</text>
</comment>
<keyword evidence="5" id="KW-0067">ATP-binding</keyword>
<dbReference type="GeneID" id="103698470"/>
<feature type="compositionally biased region" description="Acidic residues" evidence="9">
    <location>
        <begin position="123"/>
        <end position="132"/>
    </location>
</feature>
<keyword evidence="4" id="KW-0547">Nucleotide-binding</keyword>
<dbReference type="RefSeq" id="XP_017696398.2">
    <property type="nucleotide sequence ID" value="XM_017840909.3"/>
</dbReference>
<evidence type="ECO:0000256" key="4">
    <source>
        <dbReference type="ARBA" id="ARBA00022741"/>
    </source>
</evidence>
<name>A0A8B7MSM4_PHODC</name>
<dbReference type="InterPro" id="IPR004493">
    <property type="entry name" value="Leu-tRNA-synth_Ia_arc/euk"/>
</dbReference>
<reference evidence="11" key="1">
    <citation type="journal article" date="2019" name="Nat. Commun.">
        <title>Genome-wide association mapping of date palm fruit traits.</title>
        <authorList>
            <person name="Hazzouri K.M."/>
            <person name="Gros-Balthazard M."/>
            <person name="Flowers J.M."/>
            <person name="Copetti D."/>
            <person name="Lemansour A."/>
            <person name="Lebrun M."/>
            <person name="Masmoudi K."/>
            <person name="Ferrand S."/>
            <person name="Dhar M.I."/>
            <person name="Fresquez Z.A."/>
            <person name="Rosas U."/>
            <person name="Zhang J."/>
            <person name="Talag J."/>
            <person name="Lee S."/>
            <person name="Kudrna D."/>
            <person name="Powell R.F."/>
            <person name="Leitch I.J."/>
            <person name="Krueger R.R."/>
            <person name="Wing R.A."/>
            <person name="Amiri K.M.A."/>
            <person name="Purugganan M.D."/>
        </authorList>
    </citation>
    <scope>NUCLEOTIDE SEQUENCE [LARGE SCALE GENOMIC DNA]</scope>
    <source>
        <strain evidence="11">cv. Khalas</strain>
    </source>
</reference>
<feature type="domain" description="Aminoacyl-tRNA synthetase class Ia" evidence="10">
    <location>
        <begin position="24"/>
        <end position="107"/>
    </location>
</feature>
<dbReference type="OrthoDB" id="767562at2759"/>
<evidence type="ECO:0000313" key="11">
    <source>
        <dbReference type="Proteomes" id="UP000228380"/>
    </source>
</evidence>
<dbReference type="PROSITE" id="PS00178">
    <property type="entry name" value="AA_TRNA_LIGASE_I"/>
    <property type="match status" value="1"/>
</dbReference>
<organism evidence="11 12">
    <name type="scientific">Phoenix dactylifera</name>
    <name type="common">Date palm</name>
    <dbReference type="NCBI Taxonomy" id="42345"/>
    <lineage>
        <taxon>Eukaryota</taxon>
        <taxon>Viridiplantae</taxon>
        <taxon>Streptophyta</taxon>
        <taxon>Embryophyta</taxon>
        <taxon>Tracheophyta</taxon>
        <taxon>Spermatophyta</taxon>
        <taxon>Magnoliopsida</taxon>
        <taxon>Liliopsida</taxon>
        <taxon>Arecaceae</taxon>
        <taxon>Coryphoideae</taxon>
        <taxon>Phoeniceae</taxon>
        <taxon>Phoenix</taxon>
    </lineage>
</organism>
<evidence type="ECO:0000256" key="7">
    <source>
        <dbReference type="ARBA" id="ARBA00023146"/>
    </source>
</evidence>
<proteinExistence type="inferred from homology"/>
<feature type="region of interest" description="Disordered" evidence="9">
    <location>
        <begin position="118"/>
        <end position="145"/>
    </location>
</feature>
<accession>A0A8B7MSM4</accession>
<keyword evidence="3" id="KW-0436">Ligase</keyword>
<dbReference type="Proteomes" id="UP000228380">
    <property type="component" value="Chromosome 7"/>
</dbReference>
<keyword evidence="11" id="KW-1185">Reference proteome</keyword>
<evidence type="ECO:0000259" key="10">
    <source>
        <dbReference type="Pfam" id="PF00133"/>
    </source>
</evidence>
<dbReference type="KEGG" id="pda:103698470"/>
<evidence type="ECO:0000256" key="2">
    <source>
        <dbReference type="ARBA" id="ARBA00013164"/>
    </source>
</evidence>
<dbReference type="GO" id="GO:0005524">
    <property type="term" value="F:ATP binding"/>
    <property type="evidence" value="ECO:0007669"/>
    <property type="project" value="UniProtKB-KW"/>
</dbReference>